<gene>
    <name evidence="6" type="ORF">PECUL_23A035350</name>
</gene>
<dbReference type="SUPFAM" id="SSF57756">
    <property type="entry name" value="Retrovirus zinc finger-like domains"/>
    <property type="match status" value="1"/>
</dbReference>
<dbReference type="PANTHER" id="PTHR23095">
    <property type="entry name" value="PARANEOPLASTIC ANTIGEN"/>
    <property type="match status" value="1"/>
</dbReference>
<keyword evidence="2" id="KW-0479">Metal-binding</keyword>
<feature type="region of interest" description="Disordered" evidence="3">
    <location>
        <begin position="782"/>
        <end position="891"/>
    </location>
</feature>
<keyword evidence="7" id="KW-1185">Reference proteome</keyword>
<dbReference type="Gene3D" id="4.10.60.10">
    <property type="entry name" value="Zinc finger, CCHC-type"/>
    <property type="match status" value="1"/>
</dbReference>
<dbReference type="AlphaFoldDB" id="A0AAD1SNE2"/>
<dbReference type="InterPro" id="IPR048270">
    <property type="entry name" value="PNMA_C"/>
</dbReference>
<dbReference type="InterPro" id="IPR026523">
    <property type="entry name" value="PNMA"/>
</dbReference>
<dbReference type="EMBL" id="OW240918">
    <property type="protein sequence ID" value="CAH2306520.1"/>
    <property type="molecule type" value="Genomic_DNA"/>
</dbReference>
<reference evidence="6" key="1">
    <citation type="submission" date="2022-03" db="EMBL/GenBank/DDBJ databases">
        <authorList>
            <person name="Alioto T."/>
            <person name="Alioto T."/>
            <person name="Gomez Garrido J."/>
        </authorList>
    </citation>
    <scope>NUCLEOTIDE SEQUENCE</scope>
</reference>
<protein>
    <recommendedName>
        <fullName evidence="8">CCHC-type domain-containing protein</fullName>
    </recommendedName>
</protein>
<evidence type="ECO:0000259" key="5">
    <source>
        <dbReference type="PROSITE" id="PS50175"/>
    </source>
</evidence>
<sequence length="940" mass="104342">MYWGTTSENRLSPQATPSFVKQWAQQRNVPLQQAVMLCKVPSCCEMNHVILCIEIRLGIEMATIRDILQDSEGQTYMLIYCHTGLGDHEMPTNIHLHGAPDGGCSLVYALLDKKERVSLQQPFKLERKDYVTENYSKLLTPISGKAGAIPKQAAHPPRGQGMITPKAESHPSTVLLKPDNPEVHTLPTGGSDVSDILQKLSEAIVTANHTHSYRKLKVFSGNQPVPAGEEPFEVWKDNAMQLLEEWSCTDTIKKQRLVESLRFPATDMIRLYKGVNGQATAHDYLQVLQDAYGKSEDLDDLLVKFLATKQKEHEKATDYINRLQLSLGKLFHKGAVTASELDARLSKQIQRGGLTSNPVMILLRAKLDDKVLPYSTLINTARRLEDQMCPPLQKEKENTELSALRKKVAELELLCKSPPERADLPPGSGGQHRKTQKKLFPEDSPRRGNCFKCGKSGHFQRECPADSMEVDVGVLATELGETQMTRSYKRRKTRPTYSLSVGAKIGPKSLIHVQVEGIHASALLDTGSQVTIIYRDFYERHLKHIPMEPAGEFQLWGVGSQAQPVEGCIKVTITIPQLNTGMICPMELEALICPAAKKVCAPIILGTNAKMVQDVFRAYLTEVGDVSLDRLMEVSPVLGKECRRLALATKPGLCHYSGTEPAFVKPGETKTLRAIASMHHEMLGGTGQYLIESLPEEDQKKGWTLIPEIKDWRKRWCRSFPVMVQNLTPTEIRIDRHQKIGVIHLLDQVSSIMSVSAEQTDHVKAPLDFDLEDSPLPQQWKDSLQEESSEELEETPAESPGNGAEETPGTPSAEDQWWSSPAEETQQLPPLTPVVSQSPGTSPGSQSSPRLNPESPCFVPGTSLKNSTSRAGVEVPQLMSQDPLPQRELRHSTRVRQPPRALVYDNIGEPSYAPLTQAAFKMATFLHALAEVVNVSDCLP</sequence>
<dbReference type="Gene3D" id="2.40.70.10">
    <property type="entry name" value="Acid Proteases"/>
    <property type="match status" value="1"/>
</dbReference>
<name>A0AAD1SNE2_PELCU</name>
<evidence type="ECO:0008006" key="8">
    <source>
        <dbReference type="Google" id="ProtNLM"/>
    </source>
</evidence>
<proteinExistence type="predicted"/>
<evidence type="ECO:0000256" key="1">
    <source>
        <dbReference type="ARBA" id="ARBA00022801"/>
    </source>
</evidence>
<dbReference type="InterPro" id="IPR021109">
    <property type="entry name" value="Peptidase_aspartic_dom_sf"/>
</dbReference>
<organism evidence="6 7">
    <name type="scientific">Pelobates cultripes</name>
    <name type="common">Western spadefoot toad</name>
    <dbReference type="NCBI Taxonomy" id="61616"/>
    <lineage>
        <taxon>Eukaryota</taxon>
        <taxon>Metazoa</taxon>
        <taxon>Chordata</taxon>
        <taxon>Craniata</taxon>
        <taxon>Vertebrata</taxon>
        <taxon>Euteleostomi</taxon>
        <taxon>Amphibia</taxon>
        <taxon>Batrachia</taxon>
        <taxon>Anura</taxon>
        <taxon>Pelobatoidea</taxon>
        <taxon>Pelobatidae</taxon>
        <taxon>Pelobates</taxon>
    </lineage>
</organism>
<dbReference type="SUPFAM" id="SSF50630">
    <property type="entry name" value="Acid proteases"/>
    <property type="match status" value="1"/>
</dbReference>
<dbReference type="PROSITE" id="PS50158">
    <property type="entry name" value="ZF_CCHC"/>
    <property type="match status" value="1"/>
</dbReference>
<evidence type="ECO:0000313" key="7">
    <source>
        <dbReference type="Proteomes" id="UP001295444"/>
    </source>
</evidence>
<dbReference type="PROSITE" id="PS00141">
    <property type="entry name" value="ASP_PROTEASE"/>
    <property type="match status" value="1"/>
</dbReference>
<accession>A0AAD1SNE2</accession>
<feature type="region of interest" description="Disordered" evidence="3">
    <location>
        <begin position="416"/>
        <end position="443"/>
    </location>
</feature>
<feature type="domain" description="Peptidase A2" evidence="5">
    <location>
        <begin position="520"/>
        <end position="560"/>
    </location>
</feature>
<dbReference type="PROSITE" id="PS50175">
    <property type="entry name" value="ASP_PROT_RETROV"/>
    <property type="match status" value="1"/>
</dbReference>
<dbReference type="Pfam" id="PF14893">
    <property type="entry name" value="PNMA"/>
    <property type="match status" value="1"/>
</dbReference>
<dbReference type="Pfam" id="PF00098">
    <property type="entry name" value="zf-CCHC"/>
    <property type="match status" value="1"/>
</dbReference>
<keyword evidence="2" id="KW-0863">Zinc-finger</keyword>
<dbReference type="GO" id="GO:0003676">
    <property type="term" value="F:nucleic acid binding"/>
    <property type="evidence" value="ECO:0007669"/>
    <property type="project" value="InterPro"/>
</dbReference>
<dbReference type="CDD" id="cd00303">
    <property type="entry name" value="retropepsin_like"/>
    <property type="match status" value="1"/>
</dbReference>
<dbReference type="Proteomes" id="UP001295444">
    <property type="component" value="Chromosome 07"/>
</dbReference>
<feature type="compositionally biased region" description="Low complexity" evidence="3">
    <location>
        <begin position="833"/>
        <end position="849"/>
    </location>
</feature>
<evidence type="ECO:0000256" key="3">
    <source>
        <dbReference type="SAM" id="MobiDB-lite"/>
    </source>
</evidence>
<dbReference type="InterPro" id="IPR001969">
    <property type="entry name" value="Aspartic_peptidase_AS"/>
</dbReference>
<keyword evidence="1" id="KW-0378">Hydrolase</keyword>
<evidence type="ECO:0000313" key="6">
    <source>
        <dbReference type="EMBL" id="CAH2306520.1"/>
    </source>
</evidence>
<feature type="domain" description="CCHC-type" evidence="4">
    <location>
        <begin position="450"/>
        <end position="464"/>
    </location>
</feature>
<evidence type="ECO:0000259" key="4">
    <source>
        <dbReference type="PROSITE" id="PS50158"/>
    </source>
</evidence>
<dbReference type="GO" id="GO:0008270">
    <property type="term" value="F:zinc ion binding"/>
    <property type="evidence" value="ECO:0007669"/>
    <property type="project" value="UniProtKB-KW"/>
</dbReference>
<dbReference type="InterPro" id="IPR001878">
    <property type="entry name" value="Znf_CCHC"/>
</dbReference>
<dbReference type="GO" id="GO:0006508">
    <property type="term" value="P:proteolysis"/>
    <property type="evidence" value="ECO:0007669"/>
    <property type="project" value="InterPro"/>
</dbReference>
<dbReference type="SMART" id="SM00343">
    <property type="entry name" value="ZnF_C2HC"/>
    <property type="match status" value="1"/>
</dbReference>
<evidence type="ECO:0000256" key="2">
    <source>
        <dbReference type="PROSITE-ProRule" id="PRU00047"/>
    </source>
</evidence>
<dbReference type="GO" id="GO:0004190">
    <property type="term" value="F:aspartic-type endopeptidase activity"/>
    <property type="evidence" value="ECO:0007669"/>
    <property type="project" value="InterPro"/>
</dbReference>
<dbReference type="InterPro" id="IPR036875">
    <property type="entry name" value="Znf_CCHC_sf"/>
</dbReference>
<dbReference type="InterPro" id="IPR001995">
    <property type="entry name" value="Peptidase_A2_cat"/>
</dbReference>
<keyword evidence="2" id="KW-0862">Zinc</keyword>
<feature type="compositionally biased region" description="Polar residues" evidence="3">
    <location>
        <begin position="817"/>
        <end position="829"/>
    </location>
</feature>
<feature type="compositionally biased region" description="Acidic residues" evidence="3">
    <location>
        <begin position="785"/>
        <end position="796"/>
    </location>
</feature>
<dbReference type="PANTHER" id="PTHR23095:SF17">
    <property type="entry name" value="PARANEOPLASTIC ANTIGEN MA1"/>
    <property type="match status" value="1"/>
</dbReference>